<keyword evidence="1" id="KW-1133">Transmembrane helix</keyword>
<protein>
    <submittedName>
        <fullName evidence="2">Tat pathway signal protein</fullName>
    </submittedName>
</protein>
<gene>
    <name evidence="2" type="ORF">H9841_08570</name>
</gene>
<dbReference type="EMBL" id="DXDX01000156">
    <property type="protein sequence ID" value="HIY21937.1"/>
    <property type="molecule type" value="Genomic_DNA"/>
</dbReference>
<keyword evidence="1" id="KW-0812">Transmembrane</keyword>
<sequence length="107" mass="11971">MVVLLLALLPLALGVGLQYLVCRYTMRETGPHWRALRLLRLVPVLAVVGGSAAVVVNRLQLWQSETVSPLTQLLFVPGVPGVCALLGLLLGWKLFRRRWSPRIFRET</sequence>
<organism evidence="2 3">
    <name type="scientific">Candidatus Flavonifractor merdigallinarum</name>
    <dbReference type="NCBI Taxonomy" id="2838589"/>
    <lineage>
        <taxon>Bacteria</taxon>
        <taxon>Bacillati</taxon>
        <taxon>Bacillota</taxon>
        <taxon>Clostridia</taxon>
        <taxon>Eubacteriales</taxon>
        <taxon>Oscillospiraceae</taxon>
        <taxon>Flavonifractor</taxon>
    </lineage>
</organism>
<feature type="transmembrane region" description="Helical" evidence="1">
    <location>
        <begin position="6"/>
        <end position="26"/>
    </location>
</feature>
<accession>A0A9D1Y9P7</accession>
<proteinExistence type="predicted"/>
<feature type="transmembrane region" description="Helical" evidence="1">
    <location>
        <begin position="73"/>
        <end position="95"/>
    </location>
</feature>
<evidence type="ECO:0000256" key="1">
    <source>
        <dbReference type="SAM" id="Phobius"/>
    </source>
</evidence>
<keyword evidence="1" id="KW-0472">Membrane</keyword>
<reference evidence="2" key="2">
    <citation type="submission" date="2021-04" db="EMBL/GenBank/DDBJ databases">
        <authorList>
            <person name="Gilroy R."/>
        </authorList>
    </citation>
    <scope>NUCLEOTIDE SEQUENCE</scope>
    <source>
        <strain evidence="2">ChiBcec16_6824</strain>
    </source>
</reference>
<dbReference type="Proteomes" id="UP000823868">
    <property type="component" value="Unassembled WGS sequence"/>
</dbReference>
<evidence type="ECO:0000313" key="3">
    <source>
        <dbReference type="Proteomes" id="UP000823868"/>
    </source>
</evidence>
<dbReference type="AlphaFoldDB" id="A0A9D1Y9P7"/>
<reference evidence="2" key="1">
    <citation type="journal article" date="2021" name="PeerJ">
        <title>Extensive microbial diversity within the chicken gut microbiome revealed by metagenomics and culture.</title>
        <authorList>
            <person name="Gilroy R."/>
            <person name="Ravi A."/>
            <person name="Getino M."/>
            <person name="Pursley I."/>
            <person name="Horton D.L."/>
            <person name="Alikhan N.F."/>
            <person name="Baker D."/>
            <person name="Gharbi K."/>
            <person name="Hall N."/>
            <person name="Watson M."/>
            <person name="Adriaenssens E.M."/>
            <person name="Foster-Nyarko E."/>
            <person name="Jarju S."/>
            <person name="Secka A."/>
            <person name="Antonio M."/>
            <person name="Oren A."/>
            <person name="Chaudhuri R.R."/>
            <person name="La Ragione R."/>
            <person name="Hildebrand F."/>
            <person name="Pallen M.J."/>
        </authorList>
    </citation>
    <scope>NUCLEOTIDE SEQUENCE</scope>
    <source>
        <strain evidence="2">ChiBcec16_6824</strain>
    </source>
</reference>
<comment type="caution">
    <text evidence="2">The sequence shown here is derived from an EMBL/GenBank/DDBJ whole genome shotgun (WGS) entry which is preliminary data.</text>
</comment>
<name>A0A9D1Y9P7_9FIRM</name>
<evidence type="ECO:0000313" key="2">
    <source>
        <dbReference type="EMBL" id="HIY21937.1"/>
    </source>
</evidence>
<feature type="transmembrane region" description="Helical" evidence="1">
    <location>
        <begin position="38"/>
        <end position="61"/>
    </location>
</feature>